<evidence type="ECO:0000256" key="13">
    <source>
        <dbReference type="ARBA" id="ARBA00023136"/>
    </source>
</evidence>
<evidence type="ECO:0000256" key="15">
    <source>
        <dbReference type="ARBA" id="ARBA00023284"/>
    </source>
</evidence>
<dbReference type="CDD" id="cd02953">
    <property type="entry name" value="DsbDgamma"/>
    <property type="match status" value="1"/>
</dbReference>
<dbReference type="GO" id="GO:0045454">
    <property type="term" value="P:cell redox homeostasis"/>
    <property type="evidence" value="ECO:0007669"/>
    <property type="project" value="TreeGrafter"/>
</dbReference>
<evidence type="ECO:0000256" key="18">
    <source>
        <dbReference type="HAMAP-Rule" id="MF_00399"/>
    </source>
</evidence>
<feature type="transmembrane region" description="Helical" evidence="18">
    <location>
        <begin position="327"/>
        <end position="357"/>
    </location>
</feature>
<dbReference type="Gene3D" id="3.40.30.10">
    <property type="entry name" value="Glutaredoxin"/>
    <property type="match status" value="1"/>
</dbReference>
<feature type="disulfide bond" description="Redox-active" evidence="18">
    <location>
        <begin position="131"/>
        <end position="137"/>
    </location>
</feature>
<dbReference type="NCBIfam" id="NF001419">
    <property type="entry name" value="PRK00293.1"/>
    <property type="match status" value="1"/>
</dbReference>
<evidence type="ECO:0000256" key="9">
    <source>
        <dbReference type="ARBA" id="ARBA00022982"/>
    </source>
</evidence>
<keyword evidence="10 18" id="KW-1133">Transmembrane helix</keyword>
<dbReference type="Proteomes" id="UP000545386">
    <property type="component" value="Unassembled WGS sequence"/>
</dbReference>
<feature type="domain" description="Thioredoxin" evidence="19">
    <location>
        <begin position="485"/>
        <end position="646"/>
    </location>
</feature>
<gene>
    <name evidence="18 20" type="primary">dsbD</name>
    <name evidence="20" type="ORF">GTU67_04580</name>
</gene>
<dbReference type="InterPro" id="IPR003834">
    <property type="entry name" value="Cyt_c_assmbl_TM_dom"/>
</dbReference>
<name>A0A842HPG6_9BURK</name>
<accession>A0A842HPG6</accession>
<dbReference type="HAMAP" id="MF_00399">
    <property type="entry name" value="DbsD"/>
    <property type="match status" value="1"/>
</dbReference>
<dbReference type="InterPro" id="IPR035671">
    <property type="entry name" value="DsbD_gamma"/>
</dbReference>
<reference evidence="20 21" key="1">
    <citation type="submission" date="2020-08" db="EMBL/GenBank/DDBJ databases">
        <title>Paraeoetvoesia sp. YC-7-48 draft genome sequence.</title>
        <authorList>
            <person name="Yao L."/>
        </authorList>
    </citation>
    <scope>NUCLEOTIDE SEQUENCE [LARGE SCALE GENOMIC DNA]</scope>
    <source>
        <strain evidence="21">YC-7-48</strain>
    </source>
</reference>
<comment type="catalytic activity">
    <reaction evidence="16 18">
        <text>[protein]-dithiol + NAD(+) = [protein]-disulfide + NADH + H(+)</text>
        <dbReference type="Rhea" id="RHEA:18749"/>
        <dbReference type="Rhea" id="RHEA-COMP:10593"/>
        <dbReference type="Rhea" id="RHEA-COMP:10594"/>
        <dbReference type="ChEBI" id="CHEBI:15378"/>
        <dbReference type="ChEBI" id="CHEBI:29950"/>
        <dbReference type="ChEBI" id="CHEBI:50058"/>
        <dbReference type="ChEBI" id="CHEBI:57540"/>
        <dbReference type="ChEBI" id="CHEBI:57945"/>
        <dbReference type="EC" id="1.8.1.8"/>
    </reaction>
</comment>
<dbReference type="Pfam" id="PF11412">
    <property type="entry name" value="DsbD_N"/>
    <property type="match status" value="1"/>
</dbReference>
<keyword evidence="12 18" id="KW-0520">NAD</keyword>
<evidence type="ECO:0000256" key="7">
    <source>
        <dbReference type="ARBA" id="ARBA00022729"/>
    </source>
</evidence>
<keyword evidence="3 18" id="KW-0813">Transport</keyword>
<dbReference type="GO" id="GO:0047134">
    <property type="term" value="F:protein-disulfide reductase [NAD(P)H] activity"/>
    <property type="evidence" value="ECO:0007669"/>
    <property type="project" value="UniProtKB-UniRule"/>
</dbReference>
<keyword evidence="7" id="KW-0732">Signal</keyword>
<dbReference type="Pfam" id="PF13899">
    <property type="entry name" value="Thioredoxin_7"/>
    <property type="match status" value="1"/>
</dbReference>
<dbReference type="SUPFAM" id="SSF74863">
    <property type="entry name" value="Thiol:disulfide interchange protein DsbD, N-terminal domain (DsbD-alpha)"/>
    <property type="match status" value="1"/>
</dbReference>
<keyword evidence="4 18" id="KW-1003">Cell membrane</keyword>
<dbReference type="Gene3D" id="2.60.40.1250">
    <property type="entry name" value="Thiol:disulfide interchange protein DsbD, N-terminal domain"/>
    <property type="match status" value="1"/>
</dbReference>
<keyword evidence="9 18" id="KW-0249">Electron transport</keyword>
<feature type="transmembrane region" description="Helical" evidence="18">
    <location>
        <begin position="405"/>
        <end position="422"/>
    </location>
</feature>
<dbReference type="EMBL" id="JACJUU010000002">
    <property type="protein sequence ID" value="MBC2769190.1"/>
    <property type="molecule type" value="Genomic_DNA"/>
</dbReference>
<keyword evidence="6 18" id="KW-0812">Transmembrane</keyword>
<dbReference type="InterPro" id="IPR022910">
    <property type="entry name" value="Thiol_diS_interchange_DbsD"/>
</dbReference>
<dbReference type="GO" id="GO:0017004">
    <property type="term" value="P:cytochrome complex assembly"/>
    <property type="evidence" value="ECO:0007669"/>
    <property type="project" value="UniProtKB-UniRule"/>
</dbReference>
<dbReference type="GO" id="GO:0009055">
    <property type="term" value="F:electron transfer activity"/>
    <property type="evidence" value="ECO:0007669"/>
    <property type="project" value="UniProtKB-UniRule"/>
</dbReference>
<sequence>MLHRFYARLLLLFIGLLAAVGHMVITPANAQEDFLDPDVAFVMSAAMSGPHELRIHYKIAPEYYMYRTRFTLASQPDPDLVGAVAFPPGLVKFDETFGEDLEVYYRQVTLVVPLKPGASAPQTLDITSQGCADAGLCYPPITKSLTLSPGANGYTVSGPGATDVVPEPLSTIVNPADKTTFAAALQSTDMGLAGYLAQADAVTIIALALVLGVLLTFTPCVLPMVPIVLAVIAGSQGTGAPPGRWRGLSLAAVYLLGVSLLYTAMGVAAGLVGAGLAAWLQTPWVLSAFALLLALLALAMFNVYNFQAPSQWQSALSERLSRIPGGHYSGAFVMGLLSALIVGPCVAAPLAGVLLFISQTGDWILGGSALFALAWGQGLLLLVLGAGSGALLPKAGPWMEGVRQAFGVMLLATAWWMLNPVLPDIAMVLGWVVLAMWTAVLLGMFRRVDAGVWAYLRKACGAVLAVWAVLMLVGVASGTYSVLQPLPGLAAQQASGPAANTGLTGGVPALGNASSNGQTLAGPGPANIKSQFVKVASVQELDHLLANSNRPVLLDFYADWCVSCIEMERFTFTDPTVAGLMQQFVLVQADVTKNTDDDRALLRRFSLFGPPGIMFFKANGQQLADERVVGFMKAPDFAVVLQRALAAEN</sequence>
<comment type="function">
    <text evidence="18">Required to facilitate the formation of correct disulfide bonds in some periplasmic proteins and for the assembly of the periplasmic c-type cytochromes. Acts by transferring electrons from cytoplasmic thioredoxin to the periplasm. This transfer involves a cascade of disulfide bond formation and reduction steps.</text>
</comment>
<keyword evidence="21" id="KW-1185">Reference proteome</keyword>
<dbReference type="PANTHER" id="PTHR32234:SF0">
    <property type="entry name" value="THIOL:DISULFIDE INTERCHANGE PROTEIN DSBD"/>
    <property type="match status" value="1"/>
</dbReference>
<dbReference type="RefSeq" id="WP_185778954.1">
    <property type="nucleotide sequence ID" value="NZ_JACJUU010000002.1"/>
</dbReference>
<keyword evidence="5 18" id="KW-0997">Cell inner membrane</keyword>
<dbReference type="InterPro" id="IPR036249">
    <property type="entry name" value="Thioredoxin-like_sf"/>
</dbReference>
<evidence type="ECO:0000256" key="11">
    <source>
        <dbReference type="ARBA" id="ARBA00023002"/>
    </source>
</evidence>
<feature type="transmembrane region" description="Helical" evidence="18">
    <location>
        <begin position="204"/>
        <end position="232"/>
    </location>
</feature>
<keyword evidence="14 18" id="KW-1015">Disulfide bond</keyword>
<evidence type="ECO:0000256" key="17">
    <source>
        <dbReference type="ARBA" id="ARBA00047804"/>
    </source>
</evidence>
<evidence type="ECO:0000313" key="21">
    <source>
        <dbReference type="Proteomes" id="UP000545386"/>
    </source>
</evidence>
<organism evidence="20 21">
    <name type="scientific">Pusillimonas minor</name>
    <dbReference type="NCBI Taxonomy" id="2697024"/>
    <lineage>
        <taxon>Bacteria</taxon>
        <taxon>Pseudomonadati</taxon>
        <taxon>Pseudomonadota</taxon>
        <taxon>Betaproteobacteria</taxon>
        <taxon>Burkholderiales</taxon>
        <taxon>Alcaligenaceae</taxon>
        <taxon>Pusillimonas</taxon>
    </lineage>
</organism>
<evidence type="ECO:0000256" key="14">
    <source>
        <dbReference type="ARBA" id="ARBA00023157"/>
    </source>
</evidence>
<feature type="transmembrane region" description="Helical" evidence="18">
    <location>
        <begin position="363"/>
        <end position="384"/>
    </location>
</feature>
<comment type="catalytic activity">
    <reaction evidence="17 18">
        <text>[protein]-dithiol + NADP(+) = [protein]-disulfide + NADPH + H(+)</text>
        <dbReference type="Rhea" id="RHEA:18753"/>
        <dbReference type="Rhea" id="RHEA-COMP:10593"/>
        <dbReference type="Rhea" id="RHEA-COMP:10594"/>
        <dbReference type="ChEBI" id="CHEBI:15378"/>
        <dbReference type="ChEBI" id="CHEBI:29950"/>
        <dbReference type="ChEBI" id="CHEBI:50058"/>
        <dbReference type="ChEBI" id="CHEBI:57783"/>
        <dbReference type="ChEBI" id="CHEBI:58349"/>
        <dbReference type="EC" id="1.8.1.8"/>
    </reaction>
</comment>
<evidence type="ECO:0000256" key="16">
    <source>
        <dbReference type="ARBA" id="ARBA00047388"/>
    </source>
</evidence>
<evidence type="ECO:0000256" key="6">
    <source>
        <dbReference type="ARBA" id="ARBA00022692"/>
    </source>
</evidence>
<feature type="transmembrane region" description="Helical" evidence="18">
    <location>
        <begin position="253"/>
        <end position="278"/>
    </location>
</feature>
<dbReference type="InterPro" id="IPR028250">
    <property type="entry name" value="DsbDN"/>
</dbReference>
<evidence type="ECO:0000256" key="2">
    <source>
        <dbReference type="ARBA" id="ARBA00007241"/>
    </source>
</evidence>
<comment type="caution">
    <text evidence="20">The sequence shown here is derived from an EMBL/GenBank/DDBJ whole genome shotgun (WGS) entry which is preliminary data.</text>
</comment>
<feature type="transmembrane region" description="Helical" evidence="18">
    <location>
        <begin position="428"/>
        <end position="448"/>
    </location>
</feature>
<feature type="transmembrane region" description="Helical" evidence="18">
    <location>
        <begin position="460"/>
        <end position="483"/>
    </location>
</feature>
<proteinExistence type="inferred from homology"/>
<dbReference type="InterPro" id="IPR013766">
    <property type="entry name" value="Thioredoxin_domain"/>
</dbReference>
<evidence type="ECO:0000256" key="12">
    <source>
        <dbReference type="ARBA" id="ARBA00023027"/>
    </source>
</evidence>
<evidence type="ECO:0000256" key="10">
    <source>
        <dbReference type="ARBA" id="ARBA00022989"/>
    </source>
</evidence>
<dbReference type="EC" id="1.8.1.8" evidence="18"/>
<keyword evidence="8 18" id="KW-0201">Cytochrome c-type biogenesis</keyword>
<dbReference type="PROSITE" id="PS51352">
    <property type="entry name" value="THIOREDOXIN_2"/>
    <property type="match status" value="1"/>
</dbReference>
<comment type="subcellular location">
    <subcellularLocation>
        <location evidence="1 18">Cell inner membrane</location>
        <topology evidence="1 18">Multi-pass membrane protein</topology>
    </subcellularLocation>
</comment>
<feature type="transmembrane region" description="Helical" evidence="18">
    <location>
        <begin position="284"/>
        <end position="306"/>
    </location>
</feature>
<protein>
    <recommendedName>
        <fullName evidence="18">Thiol:disulfide interchange protein DsbD</fullName>
        <ecNumber evidence="18">1.8.1.8</ecNumber>
    </recommendedName>
    <alternativeName>
        <fullName evidence="18">Protein-disulfide reductase</fullName>
        <shortName evidence="18">Disulfide reductase</shortName>
    </alternativeName>
</protein>
<evidence type="ECO:0000256" key="4">
    <source>
        <dbReference type="ARBA" id="ARBA00022475"/>
    </source>
</evidence>
<keyword evidence="15 18" id="KW-0676">Redox-active center</keyword>
<evidence type="ECO:0000259" key="19">
    <source>
        <dbReference type="PROSITE" id="PS51352"/>
    </source>
</evidence>
<dbReference type="Pfam" id="PF02683">
    <property type="entry name" value="DsbD_TM"/>
    <property type="match status" value="1"/>
</dbReference>
<dbReference type="AlphaFoldDB" id="A0A842HPG6"/>
<evidence type="ECO:0000256" key="8">
    <source>
        <dbReference type="ARBA" id="ARBA00022748"/>
    </source>
</evidence>
<feature type="disulfide bond" description="Redox-active" evidence="18">
    <location>
        <begin position="561"/>
        <end position="564"/>
    </location>
</feature>
<dbReference type="GO" id="GO:0005886">
    <property type="term" value="C:plasma membrane"/>
    <property type="evidence" value="ECO:0007669"/>
    <property type="project" value="UniProtKB-SubCell"/>
</dbReference>
<evidence type="ECO:0000256" key="1">
    <source>
        <dbReference type="ARBA" id="ARBA00004429"/>
    </source>
</evidence>
<evidence type="ECO:0000256" key="5">
    <source>
        <dbReference type="ARBA" id="ARBA00022519"/>
    </source>
</evidence>
<dbReference type="SUPFAM" id="SSF52833">
    <property type="entry name" value="Thioredoxin-like"/>
    <property type="match status" value="1"/>
</dbReference>
<comment type="caution">
    <text evidence="18">Lacks conserved residue(s) required for the propagation of feature annotation.</text>
</comment>
<comment type="similarity">
    <text evidence="2 18">Belongs to the thioredoxin family. DsbD subfamily.</text>
</comment>
<evidence type="ECO:0000313" key="20">
    <source>
        <dbReference type="EMBL" id="MBC2769190.1"/>
    </source>
</evidence>
<evidence type="ECO:0000256" key="3">
    <source>
        <dbReference type="ARBA" id="ARBA00022448"/>
    </source>
</evidence>
<dbReference type="InterPro" id="IPR036929">
    <property type="entry name" value="DsbDN_sf"/>
</dbReference>
<keyword evidence="11 18" id="KW-0560">Oxidoreductase</keyword>
<keyword evidence="13 18" id="KW-0472">Membrane</keyword>
<dbReference type="PANTHER" id="PTHR32234">
    <property type="entry name" value="THIOL:DISULFIDE INTERCHANGE PROTEIN DSBD"/>
    <property type="match status" value="1"/>
</dbReference>